<dbReference type="eggNOG" id="arCOG08296">
    <property type="taxonomic scope" value="Archaea"/>
</dbReference>
<accession>C7P590</accession>
<keyword evidence="1" id="KW-0472">Membrane</keyword>
<dbReference type="KEGG" id="mfe:Mefer_1464"/>
<dbReference type="EMBL" id="CP001696">
    <property type="protein sequence ID" value="ACV25268.1"/>
    <property type="molecule type" value="Genomic_DNA"/>
</dbReference>
<sequence length="458" mass="53050">MIIFSVSSGYLLDNNYSEYSYYILDKDEDFLVFVICDEPNALRYGFKISEIFSRTFCNEVYNNRYITNLKNLIEVGFHEALKNIKKFIKQKKIEYDNLNLSISGGVYKNGNLMLFSLGNSPIFVIDKNYRLYCPFDLNKNYNLEDWEKFIKFKLIEEPRTIIACSNNLDGKLFKLKEENNKLMAKPFKYKILEIVNDIVSNKENINKIRNNIKNKLNLDKNSPLLIVSFDEKPVDDEIVKLEPVLKRNESEEISEDEDDKKLPKIELNIIRGVSLLLILILVLMFGLFLTLNEESNGNIIKSTNTSLNSSEPIINISTKDMNEIEDDKRLTSQPSVGVSTNVVGKDNNGLTRNTVEVLKFLIKFQVDEISEDINVIPMSITFPEPGYYYIAIKSKDDNVELIDIKNETVLYKNSTLIELFEETKEKEKTYNLIVKCDDIRDSPKDLINITISKIEIIR</sequence>
<feature type="transmembrane region" description="Helical" evidence="1">
    <location>
        <begin position="269"/>
        <end position="291"/>
    </location>
</feature>
<protein>
    <recommendedName>
        <fullName evidence="4">PPM-type phosphatase domain-containing protein</fullName>
    </recommendedName>
</protein>
<organism evidence="2 3">
    <name type="scientific">Methanocaldococcus fervens (strain DSM 4213 / JCM 15782 / AG86)</name>
    <name type="common">Methanococcus fervens</name>
    <dbReference type="NCBI Taxonomy" id="573064"/>
    <lineage>
        <taxon>Archaea</taxon>
        <taxon>Methanobacteriati</taxon>
        <taxon>Methanobacteriota</taxon>
        <taxon>Methanomada group</taxon>
        <taxon>Methanococci</taxon>
        <taxon>Methanococcales</taxon>
        <taxon>Methanocaldococcaceae</taxon>
        <taxon>Methanocaldococcus</taxon>
    </lineage>
</organism>
<gene>
    <name evidence="2" type="ordered locus">Mefer_1464</name>
</gene>
<name>C7P590_METFA</name>
<dbReference type="RefSeq" id="WP_015792001.1">
    <property type="nucleotide sequence ID" value="NC_013156.1"/>
</dbReference>
<dbReference type="Proteomes" id="UP000001495">
    <property type="component" value="Chromosome"/>
</dbReference>
<keyword evidence="1" id="KW-0812">Transmembrane</keyword>
<dbReference type="STRING" id="573064.Mefer_1464"/>
<dbReference type="HOGENOM" id="CLU_587451_0_0_2"/>
<evidence type="ECO:0000256" key="1">
    <source>
        <dbReference type="SAM" id="Phobius"/>
    </source>
</evidence>
<reference evidence="2" key="1">
    <citation type="submission" date="2009-08" db="EMBL/GenBank/DDBJ databases">
        <title>Complete sequence of chromosome of Methanocaldococcus fervens AG86.</title>
        <authorList>
            <consortium name="US DOE Joint Genome Institute"/>
            <person name="Lucas S."/>
            <person name="Copeland A."/>
            <person name="Lapidus A."/>
            <person name="Glavina del Rio T."/>
            <person name="Tice H."/>
            <person name="Bruce D."/>
            <person name="Goodwin L."/>
            <person name="Pitluck S."/>
            <person name="Chertkov O."/>
            <person name="Detter J.C."/>
            <person name="Han C."/>
            <person name="Tapia R."/>
            <person name="Larimer F."/>
            <person name="Land M."/>
            <person name="Hauser L."/>
            <person name="Kyrpides N."/>
            <person name="Ovchinnikova G."/>
            <person name="Lupa-Sieprawska M."/>
            <person name="Whitman W.B."/>
        </authorList>
    </citation>
    <scope>NUCLEOTIDE SEQUENCE [LARGE SCALE GENOMIC DNA]</scope>
    <source>
        <strain evidence="2">AG86</strain>
    </source>
</reference>
<keyword evidence="3" id="KW-1185">Reference proteome</keyword>
<proteinExistence type="predicted"/>
<dbReference type="GeneID" id="8366170"/>
<keyword evidence="1" id="KW-1133">Transmembrane helix</keyword>
<dbReference type="AlphaFoldDB" id="C7P590"/>
<evidence type="ECO:0000313" key="2">
    <source>
        <dbReference type="EMBL" id="ACV25268.1"/>
    </source>
</evidence>
<evidence type="ECO:0000313" key="3">
    <source>
        <dbReference type="Proteomes" id="UP000001495"/>
    </source>
</evidence>
<evidence type="ECO:0008006" key="4">
    <source>
        <dbReference type="Google" id="ProtNLM"/>
    </source>
</evidence>
<dbReference type="OrthoDB" id="65966at2157"/>